<evidence type="ECO:0000259" key="1">
    <source>
        <dbReference type="Pfam" id="PF14344"/>
    </source>
</evidence>
<proteinExistence type="predicted"/>
<sequence length="196" mass="21929">MRILHASPDAPGVDIYANGVRIARNLRYQGFTQYLPAPPGRYRIRVFPTGRTINPVIDTVLTLLPESVTTEAIIGTLADIQIQPFRELRQPMRAGRLYLRFAHLSPDAPSVDLTLADGTRLFRGVDYTESTDYIELAPRTYNFQLRLAGTENVVLQVPNITLRPDRFYTIYAVGFADGRPGLQVLIPLDGISYLPA</sequence>
<name>A0A6I0EZ66_9FIRM</name>
<dbReference type="Pfam" id="PF14344">
    <property type="entry name" value="DUF4397"/>
    <property type="match status" value="2"/>
</dbReference>
<dbReference type="OrthoDB" id="9783299at2"/>
<dbReference type="AlphaFoldDB" id="A0A6I0EZ66"/>
<organism evidence="2 3">
    <name type="scientific">Heliorestis acidaminivorans</name>
    <dbReference type="NCBI Taxonomy" id="553427"/>
    <lineage>
        <taxon>Bacteria</taxon>
        <taxon>Bacillati</taxon>
        <taxon>Bacillota</taxon>
        <taxon>Clostridia</taxon>
        <taxon>Eubacteriales</taxon>
        <taxon>Heliobacteriaceae</taxon>
        <taxon>Heliorestis</taxon>
    </lineage>
</organism>
<evidence type="ECO:0000313" key="2">
    <source>
        <dbReference type="EMBL" id="KAB2951036.1"/>
    </source>
</evidence>
<feature type="domain" description="DUF4397" evidence="1">
    <location>
        <begin position="115"/>
        <end position="185"/>
    </location>
</feature>
<protein>
    <submittedName>
        <fullName evidence="2">DUF4397 domain-containing protein</fullName>
    </submittedName>
</protein>
<accession>A0A6I0EZ66</accession>
<comment type="caution">
    <text evidence="2">The sequence shown here is derived from an EMBL/GenBank/DDBJ whole genome shotgun (WGS) entry which is preliminary data.</text>
</comment>
<evidence type="ECO:0000313" key="3">
    <source>
        <dbReference type="Proteomes" id="UP000468766"/>
    </source>
</evidence>
<dbReference type="InterPro" id="IPR025510">
    <property type="entry name" value="DUF4397"/>
</dbReference>
<keyword evidence="3" id="KW-1185">Reference proteome</keyword>
<dbReference type="Proteomes" id="UP000468766">
    <property type="component" value="Unassembled WGS sequence"/>
</dbReference>
<dbReference type="EMBL" id="WBXO01000016">
    <property type="protein sequence ID" value="KAB2951036.1"/>
    <property type="molecule type" value="Genomic_DNA"/>
</dbReference>
<gene>
    <name evidence="2" type="ORF">F9B85_13545</name>
</gene>
<feature type="domain" description="DUF4397" evidence="1">
    <location>
        <begin position="2"/>
        <end position="114"/>
    </location>
</feature>
<reference evidence="2 3" key="1">
    <citation type="submission" date="2019-10" db="EMBL/GenBank/DDBJ databases">
        <title>Whole-genome sequence of the extremophile Heliorestis acidaminivorans DSM 24790.</title>
        <authorList>
            <person name="Kyndt J.A."/>
            <person name="Meyer T.E."/>
        </authorList>
    </citation>
    <scope>NUCLEOTIDE SEQUENCE [LARGE SCALE GENOMIC DNA]</scope>
    <source>
        <strain evidence="2 3">DSM 24790</strain>
    </source>
</reference>